<dbReference type="Pfam" id="PF18705">
    <property type="entry name" value="DUF5643"/>
    <property type="match status" value="1"/>
</dbReference>
<keyword evidence="2" id="KW-0812">Transmembrane</keyword>
<name>A0A0A2HC27_CLOBO</name>
<feature type="transmembrane region" description="Helical" evidence="2">
    <location>
        <begin position="62"/>
        <end position="85"/>
    </location>
</feature>
<sequence>MKNNKKINLQEKELYKLFNEIKFEESELNNIEEEVDIIQKKRIKKNLNNKIKRENRSNKLKYTSIAVVITLAFSIGIVTASPTFAKNIPVLNSIIQTLNNKYGNKGDYAKYSEIINKSVSDNGITITINEVIADDSKLVISYTLKSNKKIKDLELFGLGGFLKINDKNFSSMGTSLGQYIDDYTYIGSEEIHTSIPKDKKFNVDLNITEVSDIKGKWDFAFNASKEEIFRESTVFKPNQKLNLPDSNATIHKVIFSPIDTSIFISGKGKNKIIEQDGNGGMFDYNYWIAFDDSGVELIPKGLGGGKFDFNKNTFSSEMQYEKSKSIPKYLTIIPCKITPSGGGGMKRDENGKETPITIQTKKPKEIGKIIDGVYPIELSQGKMGKLIINDIKTENNKTIVKYTAKGKAPYFQAQDLLIKDDKGKCIEIKDYIRREDNQNPNEFTKIFEALNHNKKYTIFTNNFDNVEFREDLKFKIELNK</sequence>
<dbReference type="EMBL" id="SGKC01000092">
    <property type="protein sequence ID" value="NEZ94281.1"/>
    <property type="molecule type" value="Genomic_DNA"/>
</dbReference>
<proteinExistence type="predicted"/>
<dbReference type="EMBL" id="CP069280">
    <property type="protein sequence ID" value="QRI53616.1"/>
    <property type="molecule type" value="Genomic_DNA"/>
</dbReference>
<feature type="domain" description="DUF4179" evidence="3">
    <location>
        <begin position="57"/>
        <end position="146"/>
    </location>
</feature>
<protein>
    <submittedName>
        <fullName evidence="5">DUF4179 domain-containing protein</fullName>
    </submittedName>
</protein>
<dbReference type="Proteomes" id="UP000663464">
    <property type="component" value="Chromosome"/>
</dbReference>
<dbReference type="InterPro" id="IPR040680">
    <property type="entry name" value="DUF5643"/>
</dbReference>
<reference evidence="5 7" key="2">
    <citation type="submission" date="2019-02" db="EMBL/GenBank/DDBJ databases">
        <title>Genome sequencing of Clostridium botulinum clinical isolates.</title>
        <authorList>
            <person name="Brunt J."/>
            <person name="Van Vliet A.H.M."/>
            <person name="Stringer S.C."/>
            <person name="Grant K.A."/>
            <person name="Carter A.C."/>
            <person name="Peck M.W."/>
        </authorList>
    </citation>
    <scope>NUCLEOTIDE SEQUENCE [LARGE SCALE GENOMIC DNA]</scope>
    <source>
        <strain evidence="5 7">H142660711</strain>
    </source>
</reference>
<dbReference type="Pfam" id="PF13786">
    <property type="entry name" value="DUF4179"/>
    <property type="match status" value="1"/>
</dbReference>
<accession>A0A0A2HC27</accession>
<dbReference type="InterPro" id="IPR025436">
    <property type="entry name" value="DUF4179"/>
</dbReference>
<dbReference type="Proteomes" id="UP000473887">
    <property type="component" value="Unassembled WGS sequence"/>
</dbReference>
<evidence type="ECO:0000256" key="2">
    <source>
        <dbReference type="SAM" id="Phobius"/>
    </source>
</evidence>
<dbReference type="RefSeq" id="WP_003363122.1">
    <property type="nucleotide sequence ID" value="NZ_CP031097.1"/>
</dbReference>
<dbReference type="Gene3D" id="2.60.40.1630">
    <property type="entry name" value="bacillus anthracis domain"/>
    <property type="match status" value="1"/>
</dbReference>
<feature type="coiled-coil region" evidence="1">
    <location>
        <begin position="14"/>
        <end position="41"/>
    </location>
</feature>
<organism evidence="5 7">
    <name type="scientific">Clostridium botulinum</name>
    <dbReference type="NCBI Taxonomy" id="1491"/>
    <lineage>
        <taxon>Bacteria</taxon>
        <taxon>Bacillati</taxon>
        <taxon>Bacillota</taxon>
        <taxon>Clostridia</taxon>
        <taxon>Eubacteriales</taxon>
        <taxon>Clostridiaceae</taxon>
        <taxon>Clostridium</taxon>
    </lineage>
</organism>
<keyword evidence="2" id="KW-0472">Membrane</keyword>
<evidence type="ECO:0000256" key="1">
    <source>
        <dbReference type="SAM" id="Coils"/>
    </source>
</evidence>
<evidence type="ECO:0000313" key="7">
    <source>
        <dbReference type="Proteomes" id="UP000473887"/>
    </source>
</evidence>
<keyword evidence="1" id="KW-0175">Coiled coil</keyword>
<evidence type="ECO:0000313" key="5">
    <source>
        <dbReference type="EMBL" id="NEZ94281.1"/>
    </source>
</evidence>
<evidence type="ECO:0000259" key="3">
    <source>
        <dbReference type="Pfam" id="PF13786"/>
    </source>
</evidence>
<evidence type="ECO:0000313" key="8">
    <source>
        <dbReference type="Proteomes" id="UP000663464"/>
    </source>
</evidence>
<reference evidence="6" key="3">
    <citation type="submission" date="2021-02" db="EMBL/GenBank/DDBJ databases">
        <authorList>
            <person name="Dover N."/>
            <person name="Barash J.R."/>
            <person name="Bell J.M."/>
            <person name="Sylvester M.D."/>
            <person name="Arnon S."/>
        </authorList>
    </citation>
    <scope>NUCLEOTIDE SEQUENCE</scope>
    <source>
        <strain evidence="6">IBCA10-7060</strain>
    </source>
</reference>
<dbReference type="AlphaFoldDB" id="A0A0A2HC27"/>
<gene>
    <name evidence="5" type="ORF">EXM69_20685</name>
    <name evidence="6" type="ORF">JQS73_00290</name>
</gene>
<evidence type="ECO:0000313" key="6">
    <source>
        <dbReference type="EMBL" id="QRI53616.1"/>
    </source>
</evidence>
<evidence type="ECO:0000259" key="4">
    <source>
        <dbReference type="Pfam" id="PF18705"/>
    </source>
</evidence>
<reference evidence="6 8" key="1">
    <citation type="journal article" date="2014" name="J. Infect. Dis.">
        <title>Molecular characterization of a novel botulinum neurotoxin type H gene.</title>
        <authorList>
            <person name="Dover N."/>
            <person name="Barash J.R."/>
            <person name="Hill K.K."/>
            <person name="Xie G."/>
            <person name="Arnon S.S."/>
        </authorList>
    </citation>
    <scope>NUCLEOTIDE SEQUENCE [LARGE SCALE GENOMIC DNA]</scope>
    <source>
        <strain evidence="6 8">IBCA10-7060</strain>
    </source>
</reference>
<keyword evidence="2" id="KW-1133">Transmembrane helix</keyword>
<feature type="domain" description="DUF5643" evidence="4">
    <location>
        <begin position="232"/>
        <end position="359"/>
    </location>
</feature>